<proteinExistence type="predicted"/>
<accession>A0AAN9AXZ6</accession>
<organism evidence="1 2">
    <name type="scientific">Littorina saxatilis</name>
    <dbReference type="NCBI Taxonomy" id="31220"/>
    <lineage>
        <taxon>Eukaryota</taxon>
        <taxon>Metazoa</taxon>
        <taxon>Spiralia</taxon>
        <taxon>Lophotrochozoa</taxon>
        <taxon>Mollusca</taxon>
        <taxon>Gastropoda</taxon>
        <taxon>Caenogastropoda</taxon>
        <taxon>Littorinimorpha</taxon>
        <taxon>Littorinoidea</taxon>
        <taxon>Littorinidae</taxon>
        <taxon>Littorina</taxon>
    </lineage>
</organism>
<name>A0AAN9AXZ6_9CAEN</name>
<evidence type="ECO:0000313" key="2">
    <source>
        <dbReference type="Proteomes" id="UP001374579"/>
    </source>
</evidence>
<comment type="caution">
    <text evidence="1">The sequence shown here is derived from an EMBL/GenBank/DDBJ whole genome shotgun (WGS) entry which is preliminary data.</text>
</comment>
<keyword evidence="2" id="KW-1185">Reference proteome</keyword>
<evidence type="ECO:0000313" key="1">
    <source>
        <dbReference type="EMBL" id="KAK7095142.1"/>
    </source>
</evidence>
<reference evidence="1 2" key="1">
    <citation type="submission" date="2024-02" db="EMBL/GenBank/DDBJ databases">
        <title>Chromosome-scale genome assembly of the rough periwinkle Littorina saxatilis.</title>
        <authorList>
            <person name="De Jode A."/>
            <person name="Faria R."/>
            <person name="Formenti G."/>
            <person name="Sims Y."/>
            <person name="Smith T.P."/>
            <person name="Tracey A."/>
            <person name="Wood J.M.D."/>
            <person name="Zagrodzka Z.B."/>
            <person name="Johannesson K."/>
            <person name="Butlin R.K."/>
            <person name="Leder E.H."/>
        </authorList>
    </citation>
    <scope>NUCLEOTIDE SEQUENCE [LARGE SCALE GENOMIC DNA]</scope>
    <source>
        <strain evidence="1">Snail1</strain>
        <tissue evidence="1">Muscle</tissue>
    </source>
</reference>
<gene>
    <name evidence="1" type="ORF">V1264_006588</name>
</gene>
<dbReference type="EMBL" id="JBAMIC010000018">
    <property type="protein sequence ID" value="KAK7095142.1"/>
    <property type="molecule type" value="Genomic_DNA"/>
</dbReference>
<protein>
    <submittedName>
        <fullName evidence="1">Uncharacterized protein</fullName>
    </submittedName>
</protein>
<dbReference type="AlphaFoldDB" id="A0AAN9AXZ6"/>
<dbReference type="Proteomes" id="UP001374579">
    <property type="component" value="Unassembled WGS sequence"/>
</dbReference>
<sequence>MRQTTQQARNNVMDSHRLTILCRERSCKANGSGCKQIKVSGPSPSDPRKGCITQFSPEEIVALRMSLQAMDRDSKEWFILGILSSCMRTGQKTECSKWKEQRDRTRARSTYCLLTNPVCKVIPAPGLSDVRRRYLFQHIREYVREDRQNLVCPDPAN</sequence>